<dbReference type="AlphaFoldDB" id="A0A9D3MEZ5"/>
<sequence>MEEEAGIPQSRESGAHGDDVTAEASAGEQRETPTAAGTDSLPTCSDKKQRESCCSSVINHVLDGAQLPQLGMPAVLRFRQESQDRATDGPRVPPQLLGDAHALCEFCGQPARPFPGVADLSIVAAEPEVNRSASPETRPRRFCCPEAQNLVEVLAQEWRLLLQTLGQGKEVVPNPPYAPTKEEELNFKAWENEEHRQQERDMEQYFQATHPTIVPSDSCTRTISFQLSSCMPREADTSAPQDSGNVEDLDHEEGDFLTGPGVFGFGIAHHKHNVGFREKYYGNGNKFLTVFPDGSAQVFYPSGRLALLITVGDGEAEMVCVVQDDHAPNPPIRALFQSNGRATCYHRNGNVWVSMDVSGGQCSDERGARVRRWRWSGHLDTPTALRPLFLSLNQSVGVRVLGQDRMFVTFLTKGCQARFSVGTCVQLKDASTTVPPNGQSISREEVFLLAGRVRLHRTLGLLHHCLRLP</sequence>
<proteinExistence type="predicted"/>
<dbReference type="PANTHER" id="PTHR23093:SF18">
    <property type="entry name" value="GLUTAMATE RICH 6"/>
    <property type="match status" value="1"/>
</dbReference>
<evidence type="ECO:0000256" key="1">
    <source>
        <dbReference type="SAM" id="MobiDB-lite"/>
    </source>
</evidence>
<feature type="domain" description="FAM194 C-terminal" evidence="2">
    <location>
        <begin position="277"/>
        <end position="469"/>
    </location>
</feature>
<feature type="region of interest" description="Disordered" evidence="1">
    <location>
        <begin position="1"/>
        <end position="45"/>
    </location>
</feature>
<evidence type="ECO:0000313" key="4">
    <source>
        <dbReference type="Proteomes" id="UP001044222"/>
    </source>
</evidence>
<keyword evidence="4" id="KW-1185">Reference proteome</keyword>
<accession>A0A9D3MEZ5</accession>
<dbReference type="Pfam" id="PF14977">
    <property type="entry name" value="FAM194"/>
    <property type="match status" value="1"/>
</dbReference>
<evidence type="ECO:0000259" key="2">
    <source>
        <dbReference type="Pfam" id="PF14977"/>
    </source>
</evidence>
<reference evidence="3" key="1">
    <citation type="submission" date="2021-01" db="EMBL/GenBank/DDBJ databases">
        <title>A chromosome-scale assembly of European eel, Anguilla anguilla.</title>
        <authorList>
            <person name="Henkel C."/>
            <person name="Jong-Raadsen S.A."/>
            <person name="Dufour S."/>
            <person name="Weltzien F.-A."/>
            <person name="Palstra A.P."/>
            <person name="Pelster B."/>
            <person name="Spaink H.P."/>
            <person name="Van Den Thillart G.E."/>
            <person name="Jansen H."/>
            <person name="Zahm M."/>
            <person name="Klopp C."/>
            <person name="Cedric C."/>
            <person name="Louis A."/>
            <person name="Berthelot C."/>
            <person name="Parey E."/>
            <person name="Roest Crollius H."/>
            <person name="Montfort J."/>
            <person name="Robinson-Rechavi M."/>
            <person name="Bucao C."/>
            <person name="Bouchez O."/>
            <person name="Gislard M."/>
            <person name="Lluch J."/>
            <person name="Milhes M."/>
            <person name="Lampietro C."/>
            <person name="Lopez Roques C."/>
            <person name="Donnadieu C."/>
            <person name="Braasch I."/>
            <person name="Desvignes T."/>
            <person name="Postlethwait J."/>
            <person name="Bobe J."/>
            <person name="Guiguen Y."/>
            <person name="Dirks R."/>
        </authorList>
    </citation>
    <scope>NUCLEOTIDE SEQUENCE</scope>
    <source>
        <strain evidence="3">Tag_6206</strain>
        <tissue evidence="3">Liver</tissue>
    </source>
</reference>
<organism evidence="3 4">
    <name type="scientific">Anguilla anguilla</name>
    <name type="common">European freshwater eel</name>
    <name type="synonym">Muraena anguilla</name>
    <dbReference type="NCBI Taxonomy" id="7936"/>
    <lineage>
        <taxon>Eukaryota</taxon>
        <taxon>Metazoa</taxon>
        <taxon>Chordata</taxon>
        <taxon>Craniata</taxon>
        <taxon>Vertebrata</taxon>
        <taxon>Euteleostomi</taxon>
        <taxon>Actinopterygii</taxon>
        <taxon>Neopterygii</taxon>
        <taxon>Teleostei</taxon>
        <taxon>Anguilliformes</taxon>
        <taxon>Anguillidae</taxon>
        <taxon>Anguilla</taxon>
    </lineage>
</organism>
<gene>
    <name evidence="3" type="ORF">ANANG_G00129620</name>
</gene>
<evidence type="ECO:0000313" key="3">
    <source>
        <dbReference type="EMBL" id="KAG5847759.1"/>
    </source>
</evidence>
<dbReference type="Proteomes" id="UP001044222">
    <property type="component" value="Chromosome 6"/>
</dbReference>
<protein>
    <recommendedName>
        <fullName evidence="2">FAM194 C-terminal domain-containing protein</fullName>
    </recommendedName>
</protein>
<dbReference type="InterPro" id="IPR029281">
    <property type="entry name" value="FAM194_C"/>
</dbReference>
<name>A0A9D3MEZ5_ANGAN</name>
<dbReference type="PANTHER" id="PTHR23093">
    <property type="entry name" value="SIMILAR TO CHROMOSOME 3 OPEN READING FRAME 20"/>
    <property type="match status" value="1"/>
</dbReference>
<dbReference type="EMBL" id="JAFIRN010000006">
    <property type="protein sequence ID" value="KAG5847759.1"/>
    <property type="molecule type" value="Genomic_DNA"/>
</dbReference>
<comment type="caution">
    <text evidence="3">The sequence shown here is derived from an EMBL/GenBank/DDBJ whole genome shotgun (WGS) entry which is preliminary data.</text>
</comment>